<dbReference type="Pfam" id="PF04255">
    <property type="entry name" value="DUF433"/>
    <property type="match status" value="1"/>
</dbReference>
<gene>
    <name evidence="1" type="ORF">S01H1_69248</name>
</gene>
<dbReference type="AlphaFoldDB" id="X0XT58"/>
<comment type="caution">
    <text evidence="1">The sequence shown here is derived from an EMBL/GenBank/DDBJ whole genome shotgun (WGS) entry which is preliminary data.</text>
</comment>
<name>X0XT58_9ZZZZ</name>
<dbReference type="PANTHER" id="PTHR34849:SF3">
    <property type="entry name" value="SSR2962 PROTEIN"/>
    <property type="match status" value="1"/>
</dbReference>
<dbReference type="InterPro" id="IPR007367">
    <property type="entry name" value="DUF433"/>
</dbReference>
<organism evidence="1">
    <name type="scientific">marine sediment metagenome</name>
    <dbReference type="NCBI Taxonomy" id="412755"/>
    <lineage>
        <taxon>unclassified sequences</taxon>
        <taxon>metagenomes</taxon>
        <taxon>ecological metagenomes</taxon>
    </lineage>
</organism>
<reference evidence="1" key="1">
    <citation type="journal article" date="2014" name="Front. Microbiol.">
        <title>High frequency of phylogenetically diverse reductive dehalogenase-homologous genes in deep subseafloor sedimentary metagenomes.</title>
        <authorList>
            <person name="Kawai M."/>
            <person name="Futagami T."/>
            <person name="Toyoda A."/>
            <person name="Takaki Y."/>
            <person name="Nishi S."/>
            <person name="Hori S."/>
            <person name="Arai W."/>
            <person name="Tsubouchi T."/>
            <person name="Morono Y."/>
            <person name="Uchiyama I."/>
            <person name="Ito T."/>
            <person name="Fujiyama A."/>
            <person name="Inagaki F."/>
            <person name="Takami H."/>
        </authorList>
    </citation>
    <scope>NUCLEOTIDE SEQUENCE</scope>
    <source>
        <strain evidence="1">Expedition CK06-06</strain>
    </source>
</reference>
<evidence type="ECO:0008006" key="2">
    <source>
        <dbReference type="Google" id="ProtNLM"/>
    </source>
</evidence>
<dbReference type="EMBL" id="BARS01045963">
    <property type="protein sequence ID" value="GAG38482.1"/>
    <property type="molecule type" value="Genomic_DNA"/>
</dbReference>
<dbReference type="InterPro" id="IPR036388">
    <property type="entry name" value="WH-like_DNA-bd_sf"/>
</dbReference>
<evidence type="ECO:0000313" key="1">
    <source>
        <dbReference type="EMBL" id="GAG38482.1"/>
    </source>
</evidence>
<dbReference type="PANTHER" id="PTHR34849">
    <property type="entry name" value="SSL5025 PROTEIN"/>
    <property type="match status" value="1"/>
</dbReference>
<proteinExistence type="predicted"/>
<protein>
    <recommendedName>
        <fullName evidence="2">Antitoxin</fullName>
    </recommendedName>
</protein>
<dbReference type="InterPro" id="IPR009057">
    <property type="entry name" value="Homeodomain-like_sf"/>
</dbReference>
<accession>X0XT58</accession>
<dbReference type="SUPFAM" id="SSF46689">
    <property type="entry name" value="Homeodomain-like"/>
    <property type="match status" value="1"/>
</dbReference>
<sequence>MSQDNISKRIEINPKIMFGKPVIKGTRIPVEIILRKLSQNISIDKILQDYPHLTRKDIQAALEYAAESVHGEEVHLLRAVK</sequence>
<dbReference type="Gene3D" id="1.10.10.10">
    <property type="entry name" value="Winged helix-like DNA-binding domain superfamily/Winged helix DNA-binding domain"/>
    <property type="match status" value="1"/>
</dbReference>